<comment type="caution">
    <text evidence="1">The sequence shown here is derived from an EMBL/GenBank/DDBJ whole genome shotgun (WGS) entry which is preliminary data.</text>
</comment>
<proteinExistence type="predicted"/>
<name>A0A1J5PZV1_9ZZZZ</name>
<sequence length="123" mass="13631">MLRLVDDQHDRPADLVREVRQGERQGHAIAQAHLGQVESDAADIDLLQSGGFRQAGEHTVEPSQVRPHGGDDDCARVRASVFPEIGVHHVRTGLLQRRAQIFAQKGRFAGAARRCKEQPGTRR</sequence>
<reference evidence="1" key="1">
    <citation type="submission" date="2016-10" db="EMBL/GenBank/DDBJ databases">
        <title>Sequence of Gallionella enrichment culture.</title>
        <authorList>
            <person name="Poehlein A."/>
            <person name="Muehling M."/>
            <person name="Daniel R."/>
        </authorList>
    </citation>
    <scope>NUCLEOTIDE SEQUENCE</scope>
</reference>
<evidence type="ECO:0000313" key="1">
    <source>
        <dbReference type="EMBL" id="OIQ69157.1"/>
    </source>
</evidence>
<organism evidence="1">
    <name type="scientific">mine drainage metagenome</name>
    <dbReference type="NCBI Taxonomy" id="410659"/>
    <lineage>
        <taxon>unclassified sequences</taxon>
        <taxon>metagenomes</taxon>
        <taxon>ecological metagenomes</taxon>
    </lineage>
</organism>
<gene>
    <name evidence="1" type="ORF">GALL_492430</name>
</gene>
<accession>A0A1J5PZV1</accession>
<dbReference type="AlphaFoldDB" id="A0A1J5PZV1"/>
<protein>
    <submittedName>
        <fullName evidence="1">Uncharacterized protein</fullName>
    </submittedName>
</protein>
<dbReference type="EMBL" id="MLJW01004883">
    <property type="protein sequence ID" value="OIQ69157.1"/>
    <property type="molecule type" value="Genomic_DNA"/>
</dbReference>